<organism evidence="1 2">
    <name type="scientific">Allobranchiibius huperziae</name>
    <dbReference type="NCBI Taxonomy" id="1874116"/>
    <lineage>
        <taxon>Bacteria</taxon>
        <taxon>Bacillati</taxon>
        <taxon>Actinomycetota</taxon>
        <taxon>Actinomycetes</taxon>
        <taxon>Micrococcales</taxon>
        <taxon>Dermacoccaceae</taxon>
        <taxon>Allobranchiibius</taxon>
    </lineage>
</organism>
<sequence>MPKLRDEEMWVAACVENALLGVHVRQHDDGAQPSMYDLDLVRNDVVFGAMEVTAAADAASIEFWNLVNGSNNRWVDSDLAGGWLVTVTSTTRAKRLKKDLPGLLRAMEAGEADHQTVTGRMTDLGVVSAHQGSTDFPGSIYVTLQQDAERTGGAVPLTGNVLVHWFDEWIEKDAQRDNVEKLRTAELPEKHLFVLLPGFTTAPFGASDVLMRPDGPLPEVAPRLPEGITNIWFMSTWTTGKLFHFGHGGWTRSVKVLEVARS</sequence>
<evidence type="ECO:0000313" key="2">
    <source>
        <dbReference type="Proteomes" id="UP000571817"/>
    </source>
</evidence>
<name>A0A853DF07_9MICO</name>
<dbReference type="RefSeq" id="WP_179479041.1">
    <property type="nucleotide sequence ID" value="NZ_JACCFW010000001.1"/>
</dbReference>
<protein>
    <submittedName>
        <fullName evidence="1">Uncharacterized protein</fullName>
    </submittedName>
</protein>
<proteinExistence type="predicted"/>
<gene>
    <name evidence="1" type="ORF">HNR15_000607</name>
</gene>
<dbReference type="AlphaFoldDB" id="A0A853DF07"/>
<comment type="caution">
    <text evidence="1">The sequence shown here is derived from an EMBL/GenBank/DDBJ whole genome shotgun (WGS) entry which is preliminary data.</text>
</comment>
<keyword evidence="2" id="KW-1185">Reference proteome</keyword>
<evidence type="ECO:0000313" key="1">
    <source>
        <dbReference type="EMBL" id="NYJ73644.1"/>
    </source>
</evidence>
<dbReference type="EMBL" id="JACCFW010000001">
    <property type="protein sequence ID" value="NYJ73644.1"/>
    <property type="molecule type" value="Genomic_DNA"/>
</dbReference>
<accession>A0A853DF07</accession>
<reference evidence="1 2" key="1">
    <citation type="submission" date="2020-07" db="EMBL/GenBank/DDBJ databases">
        <title>Sequencing the genomes of 1000 actinobacteria strains.</title>
        <authorList>
            <person name="Klenk H.-P."/>
        </authorList>
    </citation>
    <scope>NUCLEOTIDE SEQUENCE [LARGE SCALE GENOMIC DNA]</scope>
    <source>
        <strain evidence="1 2">DSM 29531</strain>
    </source>
</reference>
<dbReference type="Proteomes" id="UP000571817">
    <property type="component" value="Unassembled WGS sequence"/>
</dbReference>